<proteinExistence type="predicted"/>
<dbReference type="Proteomes" id="UP001229486">
    <property type="component" value="Unassembled WGS sequence"/>
</dbReference>
<name>A0AB73II33_9BURK</name>
<gene>
    <name evidence="1" type="ORF">J2793_005157</name>
</gene>
<organism evidence="1 2">
    <name type="scientific">Paraburkholderia caledonica</name>
    <dbReference type="NCBI Taxonomy" id="134536"/>
    <lineage>
        <taxon>Bacteria</taxon>
        <taxon>Pseudomonadati</taxon>
        <taxon>Pseudomonadota</taxon>
        <taxon>Betaproteobacteria</taxon>
        <taxon>Burkholderiales</taxon>
        <taxon>Burkholderiaceae</taxon>
        <taxon>Paraburkholderia</taxon>
    </lineage>
</organism>
<dbReference type="RefSeq" id="WP_392394963.1">
    <property type="nucleotide sequence ID" value="NZ_JAURTK010000006.1"/>
</dbReference>
<comment type="caution">
    <text evidence="1">The sequence shown here is derived from an EMBL/GenBank/DDBJ whole genome shotgun (WGS) entry which is preliminary data.</text>
</comment>
<accession>A0AB73II33</accession>
<evidence type="ECO:0000313" key="2">
    <source>
        <dbReference type="Proteomes" id="UP001229486"/>
    </source>
</evidence>
<sequence>MHRNLVDIQFLARSFRGEISSVASETENMKKIYENVAIGNFLYGLGYAIRARHQTRSMPGVVNLLQQTPSDTLLGDLLLQFPGVVRLLEFKAEGNASTKERARVRALSCSLETTPSFQAVSRRVHWYVEIGVSEEQNVVARAVPYLDSYPRTKPRGSFEAFIEAQADEIVNGRSKEGDAELEMEYIRWVKRMQGEGEVGTGGLLLVAQADGTLHYAQLLDMLELRMEHRLWIELHDQRLARELTYQHKLSLERERKLERGGMGYGY</sequence>
<evidence type="ECO:0000313" key="1">
    <source>
        <dbReference type="EMBL" id="MDP9649690.1"/>
    </source>
</evidence>
<protein>
    <submittedName>
        <fullName evidence="1">Uncharacterized protein</fullName>
    </submittedName>
</protein>
<reference evidence="1" key="1">
    <citation type="submission" date="2023-07" db="EMBL/GenBank/DDBJ databases">
        <title>Sorghum-associated microbial communities from plants grown in Nebraska, USA.</title>
        <authorList>
            <person name="Schachtman D."/>
        </authorList>
    </citation>
    <scope>NUCLEOTIDE SEQUENCE</scope>
    <source>
        <strain evidence="1">DS1061</strain>
    </source>
</reference>
<dbReference type="AlphaFoldDB" id="A0AB73II33"/>
<dbReference type="EMBL" id="JAURTK010000006">
    <property type="protein sequence ID" value="MDP9649690.1"/>
    <property type="molecule type" value="Genomic_DNA"/>
</dbReference>